<dbReference type="SUPFAM" id="SSF54001">
    <property type="entry name" value="Cysteine proteinases"/>
    <property type="match status" value="1"/>
</dbReference>
<dbReference type="AlphaFoldDB" id="A0AA40WYI9"/>
<accession>A0AA40WYI9</accession>
<dbReference type="Proteomes" id="UP000705283">
    <property type="component" value="Unassembled WGS sequence"/>
</dbReference>
<reference evidence="3" key="2">
    <citation type="submission" date="2022-09" db="EMBL/GenBank/DDBJ databases">
        <title>Rouxiella aceris sp. nov., isolated from tree sap and emended description of the genus Rhouxiella.</title>
        <authorList>
            <person name="Kim I.S."/>
        </authorList>
    </citation>
    <scope>NUCLEOTIDE SEQUENCE</scope>
    <source>
        <strain evidence="3">SAP-2</strain>
    </source>
</reference>
<feature type="domain" description="SseL-like C-terminal" evidence="2">
    <location>
        <begin position="437"/>
        <end position="617"/>
    </location>
</feature>
<dbReference type="Gene3D" id="3.40.395.10">
    <property type="entry name" value="Adenoviral Proteinase, Chain A"/>
    <property type="match status" value="1"/>
</dbReference>
<feature type="region of interest" description="Disordered" evidence="1">
    <location>
        <begin position="126"/>
        <end position="177"/>
    </location>
</feature>
<feature type="compositionally biased region" description="Basic and acidic residues" evidence="1">
    <location>
        <begin position="126"/>
        <end position="135"/>
    </location>
</feature>
<dbReference type="RefSeq" id="WP_194977409.1">
    <property type="nucleotide sequence ID" value="NZ_JADMKS010000001.1"/>
</dbReference>
<dbReference type="InterPro" id="IPR038765">
    <property type="entry name" value="Papain-like_cys_pep_sf"/>
</dbReference>
<organism evidence="3 4">
    <name type="scientific">Rouxiella silvae</name>
    <dbReference type="NCBI Taxonomy" id="1646373"/>
    <lineage>
        <taxon>Bacteria</taxon>
        <taxon>Pseudomonadati</taxon>
        <taxon>Pseudomonadota</taxon>
        <taxon>Gammaproteobacteria</taxon>
        <taxon>Enterobacterales</taxon>
        <taxon>Yersiniaceae</taxon>
        <taxon>Rouxiella</taxon>
    </lineage>
</organism>
<evidence type="ECO:0000313" key="4">
    <source>
        <dbReference type="Proteomes" id="UP000705283"/>
    </source>
</evidence>
<dbReference type="EMBL" id="JADMKS010000001">
    <property type="protein sequence ID" value="MBF6635407.1"/>
    <property type="molecule type" value="Genomic_DNA"/>
</dbReference>
<evidence type="ECO:0000313" key="3">
    <source>
        <dbReference type="EMBL" id="MBF6635407.1"/>
    </source>
</evidence>
<evidence type="ECO:0000259" key="2">
    <source>
        <dbReference type="Pfam" id="PF22102"/>
    </source>
</evidence>
<evidence type="ECO:0000256" key="1">
    <source>
        <dbReference type="SAM" id="MobiDB-lite"/>
    </source>
</evidence>
<name>A0AA40WYI9_9GAMM</name>
<protein>
    <recommendedName>
        <fullName evidence="2">SseL-like C-terminal domain-containing protein</fullName>
    </recommendedName>
</protein>
<dbReference type="Pfam" id="PF22102">
    <property type="entry name" value="ElaD-SseL-like_C"/>
    <property type="match status" value="1"/>
</dbReference>
<dbReference type="InterPro" id="IPR054328">
    <property type="entry name" value="SseL-like_C"/>
</dbReference>
<sequence>MIPLNSLSRKAKTVLKEFPIIPDLVKNHISKFLKINDVKPSSDVIKSNKQINNLPKNIFHDYELPPSYEPTFPRGRKLPTPPTTPSLLRSCSISSFLAITSVYPPENQRPPTHPVDYDLGNETVKSELADKDTVKKTIPNNPVNPKNDSSSPNSRMASSLNDGQINRPLHLKPKGPAPLPPIPVQQEKMGPQINSEAKDVIEDLYSEVADPDPIPIYSQIGPKFPSSIPPKLETDHYSTIDDLESSAVPETKALNSYERFRAEKLKDSMKDLIIPKKFLDLKKLVLRLDPIFDEVLWHTAIDSLFTGACGGKEYNPTEAKKAETFLFELYTGKVDCKNLEETQAQLVDKSLDMFEKIQYQNAFVQSRNDNKTELADNHPDKPSEILWEIPAKLLLMAGFQPTQEQDIDVKKEIAHRLNRSTNLKTYLNDNNSDLDKSFLENNRFIQAAELNAVASHLNNEKGNRVRFHDALSPLTDGSEHVIDLHTIDTFTKTFKTNFAPILLEQHWYLFGTIKNVDNTRSALVFDSKNGGKHREVAQEYFSSLATVCGVTGGPEFISEDLQENAPNACGLFVAKAMEALTEVKNKKYAEKLKERVQHFQKQSVGYQQAFNWRGRAELFDTLNENIIHQK</sequence>
<feature type="compositionally biased region" description="Polar residues" evidence="1">
    <location>
        <begin position="138"/>
        <end position="164"/>
    </location>
</feature>
<proteinExistence type="predicted"/>
<reference evidence="3" key="1">
    <citation type="submission" date="2020-11" db="EMBL/GenBank/DDBJ databases">
        <authorList>
            <person name="Lee S.D."/>
        </authorList>
    </citation>
    <scope>NUCLEOTIDE SEQUENCE</scope>
    <source>
        <strain evidence="3">SAP-2</strain>
    </source>
</reference>
<gene>
    <name evidence="3" type="ORF">ITX54_01830</name>
</gene>
<comment type="caution">
    <text evidence="3">The sequence shown here is derived from an EMBL/GenBank/DDBJ whole genome shotgun (WGS) entry which is preliminary data.</text>
</comment>